<name>A0A5P1EW98_ASPOF</name>
<dbReference type="Gramene" id="ONK68400">
    <property type="protein sequence ID" value="ONK68400"/>
    <property type="gene ID" value="A4U43_C05F11110"/>
</dbReference>
<evidence type="ECO:0000313" key="1">
    <source>
        <dbReference type="EMBL" id="ONK68400.1"/>
    </source>
</evidence>
<keyword evidence="2" id="KW-1185">Reference proteome</keyword>
<dbReference type="EMBL" id="CM007385">
    <property type="protein sequence ID" value="ONK68400.1"/>
    <property type="molecule type" value="Genomic_DNA"/>
</dbReference>
<organism evidence="1 2">
    <name type="scientific">Asparagus officinalis</name>
    <name type="common">Garden asparagus</name>
    <dbReference type="NCBI Taxonomy" id="4686"/>
    <lineage>
        <taxon>Eukaryota</taxon>
        <taxon>Viridiplantae</taxon>
        <taxon>Streptophyta</taxon>
        <taxon>Embryophyta</taxon>
        <taxon>Tracheophyta</taxon>
        <taxon>Spermatophyta</taxon>
        <taxon>Magnoliopsida</taxon>
        <taxon>Liliopsida</taxon>
        <taxon>Asparagales</taxon>
        <taxon>Asparagaceae</taxon>
        <taxon>Asparagoideae</taxon>
        <taxon>Asparagus</taxon>
    </lineage>
</organism>
<proteinExistence type="predicted"/>
<dbReference type="AlphaFoldDB" id="A0A5P1EW98"/>
<reference evidence="2" key="1">
    <citation type="journal article" date="2017" name="Nat. Commun.">
        <title>The asparagus genome sheds light on the origin and evolution of a young Y chromosome.</title>
        <authorList>
            <person name="Harkess A."/>
            <person name="Zhou J."/>
            <person name="Xu C."/>
            <person name="Bowers J.E."/>
            <person name="Van der Hulst R."/>
            <person name="Ayyampalayam S."/>
            <person name="Mercati F."/>
            <person name="Riccardi P."/>
            <person name="McKain M.R."/>
            <person name="Kakrana A."/>
            <person name="Tang H."/>
            <person name="Ray J."/>
            <person name="Groenendijk J."/>
            <person name="Arikit S."/>
            <person name="Mathioni S.M."/>
            <person name="Nakano M."/>
            <person name="Shan H."/>
            <person name="Telgmann-Rauber A."/>
            <person name="Kanno A."/>
            <person name="Yue Z."/>
            <person name="Chen H."/>
            <person name="Li W."/>
            <person name="Chen Y."/>
            <person name="Xu X."/>
            <person name="Zhang Y."/>
            <person name="Luo S."/>
            <person name="Chen H."/>
            <person name="Gao J."/>
            <person name="Mao Z."/>
            <person name="Pires J.C."/>
            <person name="Luo M."/>
            <person name="Kudrna D."/>
            <person name="Wing R.A."/>
            <person name="Meyers B.C."/>
            <person name="Yi K."/>
            <person name="Kong H."/>
            <person name="Lavrijsen P."/>
            <person name="Sunseri F."/>
            <person name="Falavigna A."/>
            <person name="Ye Y."/>
            <person name="Leebens-Mack J.H."/>
            <person name="Chen G."/>
        </authorList>
    </citation>
    <scope>NUCLEOTIDE SEQUENCE [LARGE SCALE GENOMIC DNA]</scope>
    <source>
        <strain evidence="2">cv. DH0086</strain>
    </source>
</reference>
<protein>
    <submittedName>
        <fullName evidence="1">Uncharacterized protein</fullName>
    </submittedName>
</protein>
<sequence>MASGSQSWVVCYEARIPLLREFRSSVEQSSLEWIARDFDIPGVFIPSIPPKDRAVYHHGNNWALVYLHHFKVGLHLLLHPFLHRVPKGYLSLDEEAEEESSQVEAAIRQASRAVALQGLPTPSPIIFEVGDYPQPLMIEQGVADGNAIVSELTGIEALDRMAKVADQFLFLADMAFPRSVLDAAFHQALRSYLIWGAFVEFESFHRLEDSREIFHKLRDEMEVYKKAREAAKLLEESELVVL</sequence>
<gene>
    <name evidence="1" type="ORF">A4U43_C05F11110</name>
</gene>
<evidence type="ECO:0000313" key="2">
    <source>
        <dbReference type="Proteomes" id="UP000243459"/>
    </source>
</evidence>
<accession>A0A5P1EW98</accession>
<dbReference type="Proteomes" id="UP000243459">
    <property type="component" value="Chromosome 5"/>
</dbReference>